<evidence type="ECO:0000259" key="1">
    <source>
        <dbReference type="Pfam" id="PF20078"/>
    </source>
</evidence>
<dbReference type="EMBL" id="FNUZ01000003">
    <property type="protein sequence ID" value="SEG21667.1"/>
    <property type="molecule type" value="Genomic_DNA"/>
</dbReference>
<sequence length="280" mass="31588">MTELSKSRGGLEYYPCRYGKSRLGFRGPRRMLEGPYLACLGGTETYGRFVPEPYPTLIEAGLNVPVANFGVINAGIDLFRNDPDVLALVQEARLVVCQVMGAANMSNRYYSVHPRRNDRFLKASDKLLDLYPEVDFTEFNFTRHLLQALIDRGPERFDQVIEELQTAWVARMKSLVGGFLGGTILVWMSDKPVPEHVSYESNQQLGPDPLFVTKAMIDELRPRLLGFVEVSDPPRPQRADGMIFSDFEEIAARACVGPDAHRRLSMHLLEKLRPALEVSL</sequence>
<accession>A0A1H5YDG3</accession>
<name>A0A1H5YDG3_9RHOB</name>
<evidence type="ECO:0000313" key="2">
    <source>
        <dbReference type="EMBL" id="SEG21667.1"/>
    </source>
</evidence>
<organism evidence="2 3">
    <name type="scientific">Thalassococcus halodurans</name>
    <dbReference type="NCBI Taxonomy" id="373675"/>
    <lineage>
        <taxon>Bacteria</taxon>
        <taxon>Pseudomonadati</taxon>
        <taxon>Pseudomonadota</taxon>
        <taxon>Alphaproteobacteria</taxon>
        <taxon>Rhodobacterales</taxon>
        <taxon>Roseobacteraceae</taxon>
        <taxon>Thalassococcus</taxon>
    </lineage>
</organism>
<keyword evidence="3" id="KW-1185">Reference proteome</keyword>
<reference evidence="2 3" key="1">
    <citation type="submission" date="2016-10" db="EMBL/GenBank/DDBJ databases">
        <authorList>
            <person name="de Groot N.N."/>
        </authorList>
    </citation>
    <scope>NUCLEOTIDE SEQUENCE [LARGE SCALE GENOMIC DNA]</scope>
    <source>
        <strain evidence="2 3">DSM 26915</strain>
    </source>
</reference>
<dbReference type="RefSeq" id="WP_103910369.1">
    <property type="nucleotide sequence ID" value="NZ_FNUZ01000003.1"/>
</dbReference>
<evidence type="ECO:0000313" key="3">
    <source>
        <dbReference type="Proteomes" id="UP000236752"/>
    </source>
</evidence>
<dbReference type="AlphaFoldDB" id="A0A1H5YDG3"/>
<proteinExistence type="predicted"/>
<dbReference type="OrthoDB" id="7838347at2"/>
<feature type="domain" description="DUF6473" evidence="1">
    <location>
        <begin position="1"/>
        <end position="274"/>
    </location>
</feature>
<dbReference type="InterPro" id="IPR045524">
    <property type="entry name" value="DUF6473"/>
</dbReference>
<dbReference type="Proteomes" id="UP000236752">
    <property type="component" value="Unassembled WGS sequence"/>
</dbReference>
<protein>
    <recommendedName>
        <fullName evidence="1">DUF6473 domain-containing protein</fullName>
    </recommendedName>
</protein>
<gene>
    <name evidence="2" type="ORF">SAMN04488045_2020</name>
</gene>
<dbReference type="Pfam" id="PF20078">
    <property type="entry name" value="DUF6473"/>
    <property type="match status" value="1"/>
</dbReference>